<dbReference type="RefSeq" id="WP_045582637.1">
    <property type="nucleotide sequence ID" value="NZ_CP012401.1"/>
</dbReference>
<evidence type="ECO:0000256" key="1">
    <source>
        <dbReference type="ARBA" id="ARBA00008031"/>
    </source>
</evidence>
<dbReference type="SMART" id="SM00922">
    <property type="entry name" value="MR_MLE"/>
    <property type="match status" value="1"/>
</dbReference>
<reference evidence="9 10" key="2">
    <citation type="journal article" date="2016" name="Genome Announc.">
        <title>Complete Genome Sequence of a Strain of Azospirillum thiophilum Isolated from a Sulfide Spring.</title>
        <authorList>
            <person name="Fomenkov A."/>
            <person name="Vincze T."/>
            <person name="Grabovich M."/>
            <person name="Anton B.P."/>
            <person name="Dubinina G."/>
            <person name="Orlova M."/>
            <person name="Belousova E."/>
            <person name="Roberts R.J."/>
        </authorList>
    </citation>
    <scope>NUCLEOTIDE SEQUENCE [LARGE SCALE GENOMIC DNA]</scope>
    <source>
        <strain evidence="9 10">BV-S</strain>
    </source>
</reference>
<dbReference type="InterPro" id="IPR013342">
    <property type="entry name" value="Mandelate_racemase_C"/>
</dbReference>
<evidence type="ECO:0000313" key="9">
    <source>
        <dbReference type="EMBL" id="ALG71871.1"/>
    </source>
</evidence>
<accession>A0AAC8VZ45</accession>
<dbReference type="Pfam" id="PF13378">
    <property type="entry name" value="MR_MLE_C"/>
    <property type="match status" value="1"/>
</dbReference>
<evidence type="ECO:0000256" key="4">
    <source>
        <dbReference type="ARBA" id="ARBA00023235"/>
    </source>
</evidence>
<dbReference type="InterPro" id="IPR013341">
    <property type="entry name" value="Mandelate_racemase_N_dom"/>
</dbReference>
<dbReference type="InterPro" id="IPR034593">
    <property type="entry name" value="DgoD-like"/>
</dbReference>
<feature type="binding site" evidence="6">
    <location>
        <position position="237"/>
    </location>
    <ligand>
        <name>Mg(2+)</name>
        <dbReference type="ChEBI" id="CHEBI:18420"/>
    </ligand>
</feature>
<evidence type="ECO:0000256" key="5">
    <source>
        <dbReference type="PIRSR" id="PIRSR634603-1"/>
    </source>
</evidence>
<dbReference type="InterPro" id="IPR029065">
    <property type="entry name" value="Enolase_C-like"/>
</dbReference>
<dbReference type="EC" id="5.1.1.-" evidence="7"/>
<evidence type="ECO:0000313" key="10">
    <source>
        <dbReference type="Proteomes" id="UP000069935"/>
    </source>
</evidence>
<organism evidence="9 10">
    <name type="scientific">Azospirillum thiophilum</name>
    <dbReference type="NCBI Taxonomy" id="528244"/>
    <lineage>
        <taxon>Bacteria</taxon>
        <taxon>Pseudomonadati</taxon>
        <taxon>Pseudomonadota</taxon>
        <taxon>Alphaproteobacteria</taxon>
        <taxon>Rhodospirillales</taxon>
        <taxon>Azospirillaceae</taxon>
        <taxon>Azospirillum</taxon>
    </lineage>
</organism>
<dbReference type="PROSITE" id="PS00909">
    <property type="entry name" value="MR_MLE_2"/>
    <property type="match status" value="1"/>
</dbReference>
<dbReference type="Proteomes" id="UP000069935">
    <property type="component" value="Chromosome 1"/>
</dbReference>
<dbReference type="SFLD" id="SFLDF00010">
    <property type="entry name" value="dipeptide_epimerase"/>
    <property type="match status" value="1"/>
</dbReference>
<dbReference type="InterPro" id="IPR036849">
    <property type="entry name" value="Enolase-like_C_sf"/>
</dbReference>
<dbReference type="GO" id="GO:0009063">
    <property type="term" value="P:amino acid catabolic process"/>
    <property type="evidence" value="ECO:0007669"/>
    <property type="project" value="InterPro"/>
</dbReference>
<evidence type="ECO:0000256" key="7">
    <source>
        <dbReference type="RuleBase" id="RU366006"/>
    </source>
</evidence>
<protein>
    <recommendedName>
        <fullName evidence="7">Dipeptide epimerase</fullName>
        <ecNumber evidence="7">5.1.1.-</ecNumber>
    </recommendedName>
</protein>
<dbReference type="PANTHER" id="PTHR48080:SF3">
    <property type="entry name" value="ENOLASE SUPERFAMILY MEMBER DDB_G0284701"/>
    <property type="match status" value="1"/>
</dbReference>
<evidence type="ECO:0000256" key="2">
    <source>
        <dbReference type="ARBA" id="ARBA00022723"/>
    </source>
</evidence>
<dbReference type="InterPro" id="IPR018110">
    <property type="entry name" value="Mandel_Rmase/mucon_lact_enz_CS"/>
</dbReference>
<feature type="binding site" evidence="6">
    <location>
        <position position="188"/>
    </location>
    <ligand>
        <name>Mg(2+)</name>
        <dbReference type="ChEBI" id="CHEBI:18420"/>
    </ligand>
</feature>
<comment type="similarity">
    <text evidence="1 7">Belongs to the mandelate racemase/muconate lactonizing enzyme family.</text>
</comment>
<gene>
    <name evidence="9" type="ORF">AL072_00575</name>
</gene>
<keyword evidence="10" id="KW-1185">Reference proteome</keyword>
<feature type="active site" description="Proton acceptor; specific for (R)-substrate epimerization" evidence="5">
    <location>
        <position position="163"/>
    </location>
</feature>
<keyword evidence="3 6" id="KW-0460">Magnesium</keyword>
<dbReference type="SFLD" id="SFLDS00001">
    <property type="entry name" value="Enolase"/>
    <property type="match status" value="1"/>
</dbReference>
<dbReference type="Pfam" id="PF02746">
    <property type="entry name" value="MR_MLE_N"/>
    <property type="match status" value="1"/>
</dbReference>
<name>A0AAC8VZ45_9PROT</name>
<sequence length="340" mass="35736">MPIHSFPAQSLPGQRLSVRRETFPIRGAFRISRGSKTEAAVVVAEVSDGPHRGRGECVPYARYGESVDGVVAALEAMAGAVADGLDRAALAGLMQPGAARNALDCALWDLEAKRGGVPAWRLAGLDGPPGPLVTCYTLGVDEPEAMAAAARERAPRHPLLKMKLTGDGDLDRVRAVRAAAPSVRLVVDANEGWTLDQLCRFAPVLAGLGVEMIEQPLPAGQDEALRGVDCPVPLGADESCHGLESLDRLRGLYRVVNVKLDKTGGLTEALAMARAARSMGFEVMVGCMVATSLAMAPAILVGQGARYVDLDGPLLLARDREPGLAYDGAVVQPPAPELWG</sequence>
<keyword evidence="2 6" id="KW-0479">Metal-binding</keyword>
<feature type="domain" description="Mandelate racemase/muconate lactonizing enzyme C-terminal" evidence="8">
    <location>
        <begin position="143"/>
        <end position="235"/>
    </location>
</feature>
<feature type="active site" description="Proton acceptor; specific for (S)-substrate epimerization" evidence="5">
    <location>
        <position position="259"/>
    </location>
</feature>
<dbReference type="SUPFAM" id="SSF54826">
    <property type="entry name" value="Enolase N-terminal domain-like"/>
    <property type="match status" value="1"/>
</dbReference>
<reference evidence="10" key="1">
    <citation type="submission" date="2015-08" db="EMBL/GenBank/DDBJ databases">
        <title>Complete Genome Sequence of Azospirillum thiophilum BV-S.</title>
        <authorList>
            <person name="Fomenkov A."/>
            <person name="Vincze T."/>
            <person name="Grabovich M."/>
            <person name="Dubinina G."/>
            <person name="Orlova M."/>
            <person name="Belousova E."/>
            <person name="Roberts R.J."/>
        </authorList>
    </citation>
    <scope>NUCLEOTIDE SEQUENCE [LARGE SCALE GENOMIC DNA]</scope>
    <source>
        <strain evidence="10">BV-S</strain>
    </source>
</reference>
<dbReference type="CDD" id="cd03319">
    <property type="entry name" value="L-Ala-DL-Glu_epimerase"/>
    <property type="match status" value="1"/>
</dbReference>
<dbReference type="InterPro" id="IPR034603">
    <property type="entry name" value="Dipeptide_epimerase"/>
</dbReference>
<dbReference type="InterPro" id="IPR029017">
    <property type="entry name" value="Enolase-like_N"/>
</dbReference>
<dbReference type="GO" id="GO:0000287">
    <property type="term" value="F:magnesium ion binding"/>
    <property type="evidence" value="ECO:0007669"/>
    <property type="project" value="UniProtKB-ARBA"/>
</dbReference>
<dbReference type="Gene3D" id="3.30.390.10">
    <property type="entry name" value="Enolase-like, N-terminal domain"/>
    <property type="match status" value="1"/>
</dbReference>
<evidence type="ECO:0000259" key="8">
    <source>
        <dbReference type="SMART" id="SM00922"/>
    </source>
</evidence>
<dbReference type="SUPFAM" id="SSF51604">
    <property type="entry name" value="Enolase C-terminal domain-like"/>
    <property type="match status" value="1"/>
</dbReference>
<evidence type="ECO:0000256" key="6">
    <source>
        <dbReference type="PIRSR" id="PIRSR634603-3"/>
    </source>
</evidence>
<comment type="cofactor">
    <cofactor evidence="6 7">
        <name>Mg(2+)</name>
        <dbReference type="ChEBI" id="CHEBI:18420"/>
    </cofactor>
    <text evidence="6 7">Binds 1 Mg(2+) ion per subunit.</text>
</comment>
<dbReference type="KEGG" id="ati:AL072_00575"/>
<feature type="binding site" evidence="6">
    <location>
        <position position="214"/>
    </location>
    <ligand>
        <name>Mg(2+)</name>
        <dbReference type="ChEBI" id="CHEBI:18420"/>
    </ligand>
</feature>
<dbReference type="AlphaFoldDB" id="A0AAC8VZ45"/>
<evidence type="ECO:0000256" key="3">
    <source>
        <dbReference type="ARBA" id="ARBA00022842"/>
    </source>
</evidence>
<dbReference type="GO" id="GO:0016855">
    <property type="term" value="F:racemase and epimerase activity, acting on amino acids and derivatives"/>
    <property type="evidence" value="ECO:0007669"/>
    <property type="project" value="UniProtKB-UniRule"/>
</dbReference>
<dbReference type="PANTHER" id="PTHR48080">
    <property type="entry name" value="D-GALACTONATE DEHYDRATASE-RELATED"/>
    <property type="match status" value="1"/>
</dbReference>
<dbReference type="NCBIfam" id="NF042940">
    <property type="entry name" value="racemase_DgcA"/>
    <property type="match status" value="1"/>
</dbReference>
<dbReference type="SFLD" id="SFLDG00180">
    <property type="entry name" value="muconate_cycloisomerase"/>
    <property type="match status" value="1"/>
</dbReference>
<dbReference type="EMBL" id="CP012401">
    <property type="protein sequence ID" value="ALG71871.1"/>
    <property type="molecule type" value="Genomic_DNA"/>
</dbReference>
<proteinExistence type="inferred from homology"/>
<dbReference type="Gene3D" id="3.20.20.120">
    <property type="entry name" value="Enolase-like C-terminal domain"/>
    <property type="match status" value="1"/>
</dbReference>
<keyword evidence="4 7" id="KW-0413">Isomerase</keyword>